<accession>A0A848KXZ2</accession>
<keyword evidence="2" id="KW-1185">Reference proteome</keyword>
<evidence type="ECO:0000313" key="1">
    <source>
        <dbReference type="EMBL" id="NMO03520.1"/>
    </source>
</evidence>
<evidence type="ECO:0000313" key="2">
    <source>
        <dbReference type="Proteomes" id="UP000550729"/>
    </source>
</evidence>
<gene>
    <name evidence="1" type="ORF">HH308_20090</name>
</gene>
<organism evidence="1 2">
    <name type="scientific">Gordonia asplenii</name>
    <dbReference type="NCBI Taxonomy" id="2725283"/>
    <lineage>
        <taxon>Bacteria</taxon>
        <taxon>Bacillati</taxon>
        <taxon>Actinomycetota</taxon>
        <taxon>Actinomycetes</taxon>
        <taxon>Mycobacteriales</taxon>
        <taxon>Gordoniaceae</taxon>
        <taxon>Gordonia</taxon>
    </lineage>
</organism>
<proteinExistence type="predicted"/>
<comment type="caution">
    <text evidence="1">The sequence shown here is derived from an EMBL/GenBank/DDBJ whole genome shotgun (WGS) entry which is preliminary data.</text>
</comment>
<protein>
    <submittedName>
        <fullName evidence="1">Uncharacterized protein</fullName>
    </submittedName>
</protein>
<dbReference type="RefSeq" id="WP_170196028.1">
    <property type="nucleotide sequence ID" value="NZ_JABBNB010000024.1"/>
</dbReference>
<dbReference type="Proteomes" id="UP000550729">
    <property type="component" value="Unassembled WGS sequence"/>
</dbReference>
<sequence length="380" mass="42274">MSEYQYYEFLAIDRPLTADEIAAVRSTSTRASISSTSFVNEYEWGSYHGDPNVLMERFYDAHLYLANWGTRRFMLRLPLALLDADVELYCNDETVFTRTKGDSIVLDFCSEDDEGYDDFVDTRGILSSLIGTRAELAAGDLRPLYIAWLAGLGPWIDDLDDSGLTAPPVPPGLKSLTASQEALADFLRVDPAVLAAAESESAPLTKVGDDPDDLGEWIATLPAIDKDRLLFRVLTGEGGAVRTEMLGQFRKLNTATEAGNAVSVHELTGRAAEIRSAAERKQAAEDAAREEERRKKQRLAVEARLRRVAADEPVAWQRVNEHIALTKVAEYDAAVSLLLDLRMIAQRENRLDTFRPLVIDLRTANRRKPSLIERLDKAGL</sequence>
<name>A0A848KXZ2_9ACTN</name>
<dbReference type="AlphaFoldDB" id="A0A848KXZ2"/>
<reference evidence="1 2" key="1">
    <citation type="submission" date="2020-04" db="EMBL/GenBank/DDBJ databases">
        <title>Gordonia sp. nov. TBRC 11910.</title>
        <authorList>
            <person name="Suriyachadkun C."/>
        </authorList>
    </citation>
    <scope>NUCLEOTIDE SEQUENCE [LARGE SCALE GENOMIC DNA]</scope>
    <source>
        <strain evidence="1 2">TBRC 11910</strain>
    </source>
</reference>
<dbReference type="EMBL" id="JABBNB010000024">
    <property type="protein sequence ID" value="NMO03520.1"/>
    <property type="molecule type" value="Genomic_DNA"/>
</dbReference>